<organism evidence="3 4">
    <name type="scientific">Bosea vaviloviae</name>
    <dbReference type="NCBI Taxonomy" id="1526658"/>
    <lineage>
        <taxon>Bacteria</taxon>
        <taxon>Pseudomonadati</taxon>
        <taxon>Pseudomonadota</taxon>
        <taxon>Alphaproteobacteria</taxon>
        <taxon>Hyphomicrobiales</taxon>
        <taxon>Boseaceae</taxon>
        <taxon>Bosea</taxon>
    </lineage>
</organism>
<feature type="transmembrane region" description="Helical" evidence="1">
    <location>
        <begin position="168"/>
        <end position="189"/>
    </location>
</feature>
<evidence type="ECO:0000313" key="3">
    <source>
        <dbReference type="EMBL" id="AOO83306.1"/>
    </source>
</evidence>
<name>A0A1D7U7H2_9HYPH</name>
<feature type="transmembrane region" description="Helical" evidence="1">
    <location>
        <begin position="145"/>
        <end position="162"/>
    </location>
</feature>
<protein>
    <recommendedName>
        <fullName evidence="2">GGDEF domain-containing protein</fullName>
    </recommendedName>
</protein>
<dbReference type="Pfam" id="PF00990">
    <property type="entry name" value="GGDEF"/>
    <property type="match status" value="1"/>
</dbReference>
<dbReference type="InterPro" id="IPR043128">
    <property type="entry name" value="Rev_trsase/Diguanyl_cyclase"/>
</dbReference>
<proteinExistence type="predicted"/>
<dbReference type="RefSeq" id="WP_069692506.1">
    <property type="nucleotide sequence ID" value="NZ_CP017147.1"/>
</dbReference>
<feature type="domain" description="GGDEF" evidence="2">
    <location>
        <begin position="235"/>
        <end position="368"/>
    </location>
</feature>
<dbReference type="SUPFAM" id="SSF55073">
    <property type="entry name" value="Nucleotide cyclase"/>
    <property type="match status" value="1"/>
</dbReference>
<dbReference type="FunFam" id="3.30.70.270:FF:000001">
    <property type="entry name" value="Diguanylate cyclase domain protein"/>
    <property type="match status" value="1"/>
</dbReference>
<dbReference type="NCBIfam" id="TIGR00254">
    <property type="entry name" value="GGDEF"/>
    <property type="match status" value="1"/>
</dbReference>
<dbReference type="AlphaFoldDB" id="A0A1D7U7H2"/>
<feature type="transmembrane region" description="Helical" evidence="1">
    <location>
        <begin position="49"/>
        <end position="71"/>
    </location>
</feature>
<dbReference type="CDD" id="cd01949">
    <property type="entry name" value="GGDEF"/>
    <property type="match status" value="1"/>
</dbReference>
<reference evidence="3 4" key="1">
    <citation type="journal article" date="2015" name="Antonie Van Leeuwenhoek">
        <title>Bosea vaviloviae sp. nov., a new species of slow-growing rhizobia isolated from nodules of the relict species Vavilovia formosa (Stev.) Fed.</title>
        <authorList>
            <person name="Safronova V.I."/>
            <person name="Kuznetsova I.G."/>
            <person name="Sazanova A.L."/>
            <person name="Kimeklis A.K."/>
            <person name="Belimov A.A."/>
            <person name="Andronov E.E."/>
            <person name="Pinaev A.G."/>
            <person name="Chizhevskaya E.P."/>
            <person name="Pukhaev A.R."/>
            <person name="Popov K.P."/>
            <person name="Willems A."/>
            <person name="Tikhonovich I.A."/>
        </authorList>
    </citation>
    <scope>NUCLEOTIDE SEQUENCE [LARGE SCALE GENOMIC DNA]</scope>
    <source>
        <strain evidence="3 4">Vaf18</strain>
    </source>
</reference>
<dbReference type="Proteomes" id="UP000094969">
    <property type="component" value="Chromosome"/>
</dbReference>
<accession>A0A1D7U7H2</accession>
<dbReference type="PANTHER" id="PTHR46663">
    <property type="entry name" value="DIGUANYLATE CYCLASE DGCT-RELATED"/>
    <property type="match status" value="1"/>
</dbReference>
<dbReference type="KEGG" id="bvv:BHK69_25230"/>
<dbReference type="PROSITE" id="PS50887">
    <property type="entry name" value="GGDEF"/>
    <property type="match status" value="1"/>
</dbReference>
<dbReference type="GO" id="GO:0003824">
    <property type="term" value="F:catalytic activity"/>
    <property type="evidence" value="ECO:0007669"/>
    <property type="project" value="UniProtKB-ARBA"/>
</dbReference>
<evidence type="ECO:0000259" key="2">
    <source>
        <dbReference type="PROSITE" id="PS50887"/>
    </source>
</evidence>
<dbReference type="STRING" id="1526658.BHK69_25230"/>
<dbReference type="Gene3D" id="3.30.70.270">
    <property type="match status" value="1"/>
</dbReference>
<dbReference type="InterPro" id="IPR052163">
    <property type="entry name" value="DGC-Regulatory_Protein"/>
</dbReference>
<feature type="transmembrane region" description="Helical" evidence="1">
    <location>
        <begin position="117"/>
        <end position="138"/>
    </location>
</feature>
<keyword evidence="1" id="KW-0472">Membrane</keyword>
<dbReference type="OrthoDB" id="9812260at2"/>
<evidence type="ECO:0000256" key="1">
    <source>
        <dbReference type="SAM" id="Phobius"/>
    </source>
</evidence>
<keyword evidence="4" id="KW-1185">Reference proteome</keyword>
<dbReference type="InterPro" id="IPR029787">
    <property type="entry name" value="Nucleotide_cyclase"/>
</dbReference>
<feature type="transmembrane region" description="Helical" evidence="1">
    <location>
        <begin position="12"/>
        <end position="37"/>
    </location>
</feature>
<keyword evidence="1" id="KW-0812">Transmembrane</keyword>
<feature type="transmembrane region" description="Helical" evidence="1">
    <location>
        <begin position="91"/>
        <end position="111"/>
    </location>
</feature>
<sequence>MTTAPARAPDNVLPELVDIMFTSLASVITVGVALAAAAWMSSALHDDDVLMAAGIAAVVVTLGRVLIAAAYRRARPGIRSSEQARRWERRYALGGFTFTALLGGLAAYVFLTDDASAQLLIATVLVAYPCGMIIRVAVRPMIARIQLVLTLALPIVACLINGDPEHLLMAVMLIAYLIIGFEMIAHLHMTILDRIVAHRELARKALHDDLTMLPNRALFRQRLQEECDRIRRYGQSFAVLYLDLDHFKAVNDTLGHAAGDELLRQIALRLRAAARSSDIVARLSGDEFALIQTPLTEQADACALAQRLVETVAAPVMIDGREIRVGVSVGITICQQPGDEPDALLQKADRELYAAKEAGRGRYSISQAATEPATV</sequence>
<dbReference type="SMART" id="SM00267">
    <property type="entry name" value="GGDEF"/>
    <property type="match status" value="1"/>
</dbReference>
<dbReference type="EMBL" id="CP017147">
    <property type="protein sequence ID" value="AOO83306.1"/>
    <property type="molecule type" value="Genomic_DNA"/>
</dbReference>
<keyword evidence="1" id="KW-1133">Transmembrane helix</keyword>
<dbReference type="PANTHER" id="PTHR46663:SF4">
    <property type="entry name" value="DIGUANYLATE CYCLASE DGCT-RELATED"/>
    <property type="match status" value="1"/>
</dbReference>
<evidence type="ECO:0000313" key="4">
    <source>
        <dbReference type="Proteomes" id="UP000094969"/>
    </source>
</evidence>
<dbReference type="InterPro" id="IPR000160">
    <property type="entry name" value="GGDEF_dom"/>
</dbReference>
<gene>
    <name evidence="3" type="ORF">BHK69_25230</name>
</gene>